<dbReference type="AlphaFoldDB" id="A0A7W0DQU6"/>
<sequence>MSGPQPHRALPPELLASPEWREACRVRDFGRIFRLVKVKAGIYPSRIAALCGMTPSRVGEIMAGRRSLAHIDVIERVADGLRIPGAMLGLAHRPWEIPQPVRTRGSVPEPEPQAAHEPVTEAVPSDGFDDLMALADGQVNRSTLAALRSSVEDYWRRDDQHGGAPLRPAVVGHLRYVTQLMTGADSALRNDLQSLAAELARLAGWAYFDARQYSTARTYFAQALSLSRGQGDRLFIANVLSCMSLQATYDGNPMDAVALACKAQDMARSAGGQPLVMSMLHMREAFAHATLRDAASCHQALDRSRDTYEHGRGREDEAPSWVRYFDETKLVVDTGIALARLGEAARAEPLIAEGLRREKAGQQRGRAFHAFWLASTQLQQGKLDEACRSAGLALELTASIDSPRVAGHVQEFQRRLGPYAREAPVLAFEQRMRERLG</sequence>
<name>A0A7W0DQU6_9ACTN</name>
<protein>
    <submittedName>
        <fullName evidence="1">Helix-turn-helix domain-containing protein</fullName>
    </submittedName>
</protein>
<dbReference type="EMBL" id="JACEHE010000020">
    <property type="protein sequence ID" value="MBA2949586.1"/>
    <property type="molecule type" value="Genomic_DNA"/>
</dbReference>
<dbReference type="Gene3D" id="1.25.40.10">
    <property type="entry name" value="Tetratricopeptide repeat domain"/>
    <property type="match status" value="1"/>
</dbReference>
<organism evidence="1 2">
    <name type="scientific">Streptomyces himalayensis subsp. himalayensis</name>
    <dbReference type="NCBI Taxonomy" id="2756131"/>
    <lineage>
        <taxon>Bacteria</taxon>
        <taxon>Bacillati</taxon>
        <taxon>Actinomycetota</taxon>
        <taxon>Actinomycetes</taxon>
        <taxon>Kitasatosporales</taxon>
        <taxon>Streptomycetaceae</taxon>
        <taxon>Streptomyces</taxon>
        <taxon>Streptomyces himalayensis</taxon>
    </lineage>
</organism>
<reference evidence="1 2" key="1">
    <citation type="submission" date="2020-07" db="EMBL/GenBank/DDBJ databases">
        <title>Streptomyces isolated from Indian soil.</title>
        <authorList>
            <person name="Mandal S."/>
            <person name="Maiti P.K."/>
        </authorList>
    </citation>
    <scope>NUCLEOTIDE SEQUENCE [LARGE SCALE GENOMIC DNA]</scope>
    <source>
        <strain evidence="1 2">PSKA28</strain>
    </source>
</reference>
<evidence type="ECO:0000313" key="2">
    <source>
        <dbReference type="Proteomes" id="UP000545761"/>
    </source>
</evidence>
<accession>A0A7W0DQU6</accession>
<dbReference type="Pfam" id="PF13560">
    <property type="entry name" value="HTH_31"/>
    <property type="match status" value="1"/>
</dbReference>
<gene>
    <name evidence="1" type="ORF">H1D24_28130</name>
</gene>
<dbReference type="SUPFAM" id="SSF48452">
    <property type="entry name" value="TPR-like"/>
    <property type="match status" value="1"/>
</dbReference>
<evidence type="ECO:0000313" key="1">
    <source>
        <dbReference type="EMBL" id="MBA2949586.1"/>
    </source>
</evidence>
<dbReference type="RefSeq" id="WP_181660518.1">
    <property type="nucleotide sequence ID" value="NZ_JACEHE010000020.1"/>
</dbReference>
<dbReference type="InterPro" id="IPR011990">
    <property type="entry name" value="TPR-like_helical_dom_sf"/>
</dbReference>
<dbReference type="Proteomes" id="UP000545761">
    <property type="component" value="Unassembled WGS sequence"/>
</dbReference>
<proteinExistence type="predicted"/>
<comment type="caution">
    <text evidence="1">The sequence shown here is derived from an EMBL/GenBank/DDBJ whole genome shotgun (WGS) entry which is preliminary data.</text>
</comment>